<evidence type="ECO:0000313" key="2">
    <source>
        <dbReference type="EMBL" id="SYV96824.1"/>
    </source>
</evidence>
<evidence type="ECO:0000313" key="3">
    <source>
        <dbReference type="Proteomes" id="UP000257559"/>
    </source>
</evidence>
<organism evidence="2 3">
    <name type="scientific">Mycoplasmopsis edwardii</name>
    <dbReference type="NCBI Taxonomy" id="53558"/>
    <lineage>
        <taxon>Bacteria</taxon>
        <taxon>Bacillati</taxon>
        <taxon>Mycoplasmatota</taxon>
        <taxon>Mycoplasmoidales</taxon>
        <taxon>Metamycoplasmataceae</taxon>
        <taxon>Mycoplasmopsis</taxon>
    </lineage>
</organism>
<dbReference type="EMBL" id="LS991951">
    <property type="protein sequence ID" value="SYV96824.1"/>
    <property type="molecule type" value="Genomic_DNA"/>
</dbReference>
<keyword evidence="3" id="KW-1185">Reference proteome</keyword>
<dbReference type="AlphaFoldDB" id="A0A3B0PTP5"/>
<proteinExistence type="predicted"/>
<dbReference type="Proteomes" id="UP000257559">
    <property type="component" value="Chromosome"/>
</dbReference>
<protein>
    <submittedName>
        <fullName evidence="2">Uncharacterized protein</fullName>
    </submittedName>
</protein>
<sequence length="45" mass="5280">MLDREISLPKQRAVSTSRSTNYSDRDFKKYYVEKIDGKTILKGIK</sequence>
<name>A0A3B0PTP5_9BACT</name>
<dbReference type="KEGG" id="medw:NCTC10132_00158"/>
<accession>A0A3B0PTP5</accession>
<evidence type="ECO:0000256" key="1">
    <source>
        <dbReference type="SAM" id="MobiDB-lite"/>
    </source>
</evidence>
<gene>
    <name evidence="2" type="ORF">NCTC10132_00158</name>
</gene>
<reference evidence="3" key="1">
    <citation type="submission" date="2018-06" db="EMBL/GenBank/DDBJ databases">
        <authorList>
            <consortium name="Pathogen Informatics"/>
        </authorList>
    </citation>
    <scope>NUCLEOTIDE SEQUENCE [LARGE SCALE GENOMIC DNA]</scope>
    <source>
        <strain evidence="3">NCTC10132</strain>
    </source>
</reference>
<feature type="region of interest" description="Disordered" evidence="1">
    <location>
        <begin position="1"/>
        <end position="21"/>
    </location>
</feature>